<evidence type="ECO:0008006" key="3">
    <source>
        <dbReference type="Google" id="ProtNLM"/>
    </source>
</evidence>
<dbReference type="SUPFAM" id="SSF51182">
    <property type="entry name" value="RmlC-like cupins"/>
    <property type="match status" value="1"/>
</dbReference>
<name>A0ABP8HCP2_9BURK</name>
<organism evidence="1 2">
    <name type="scientific">Pigmentiphaga soli</name>
    <dbReference type="NCBI Taxonomy" id="1007095"/>
    <lineage>
        <taxon>Bacteria</taxon>
        <taxon>Pseudomonadati</taxon>
        <taxon>Pseudomonadota</taxon>
        <taxon>Betaproteobacteria</taxon>
        <taxon>Burkholderiales</taxon>
        <taxon>Alcaligenaceae</taxon>
        <taxon>Pigmentiphaga</taxon>
    </lineage>
</organism>
<evidence type="ECO:0000313" key="1">
    <source>
        <dbReference type="EMBL" id="GAA4337500.1"/>
    </source>
</evidence>
<proteinExistence type="predicted"/>
<keyword evidence="2" id="KW-1185">Reference proteome</keyword>
<protein>
    <recommendedName>
        <fullName evidence="3">Cupin domain-containing protein</fullName>
    </recommendedName>
</protein>
<dbReference type="InterPro" id="IPR014710">
    <property type="entry name" value="RmlC-like_jellyroll"/>
</dbReference>
<accession>A0ABP8HCP2</accession>
<dbReference type="EMBL" id="BAABFO010000017">
    <property type="protein sequence ID" value="GAA4337500.1"/>
    <property type="molecule type" value="Genomic_DNA"/>
</dbReference>
<dbReference type="RefSeq" id="WP_345250996.1">
    <property type="nucleotide sequence ID" value="NZ_BAABFO010000017.1"/>
</dbReference>
<dbReference type="Gene3D" id="2.60.120.10">
    <property type="entry name" value="Jelly Rolls"/>
    <property type="match status" value="1"/>
</dbReference>
<sequence length="187" mass="20605">MSEPRFPMKPFPPELIERNVARYATLRGSADAYVDSRVPGCLRKKFNLIGLGVTENETNPDLLPNIESKANGFNVGMLECEHGNGTAPHAHQTEEVFMPLVGTWQVFWLDDGVERSLTLEPFDMIMWPIGCYRWFRYIGSGKGRLLTIIGGPDAGKVEYLPDHLAAAQATGIKLNADGTITVAEAQA</sequence>
<comment type="caution">
    <text evidence="1">The sequence shown here is derived from an EMBL/GenBank/DDBJ whole genome shotgun (WGS) entry which is preliminary data.</text>
</comment>
<dbReference type="InterPro" id="IPR011051">
    <property type="entry name" value="RmlC_Cupin_sf"/>
</dbReference>
<dbReference type="Proteomes" id="UP001501671">
    <property type="component" value="Unassembled WGS sequence"/>
</dbReference>
<gene>
    <name evidence="1" type="ORF">GCM10023144_33290</name>
</gene>
<evidence type="ECO:0000313" key="2">
    <source>
        <dbReference type="Proteomes" id="UP001501671"/>
    </source>
</evidence>
<reference evidence="2" key="1">
    <citation type="journal article" date="2019" name="Int. J. Syst. Evol. Microbiol.">
        <title>The Global Catalogue of Microorganisms (GCM) 10K type strain sequencing project: providing services to taxonomists for standard genome sequencing and annotation.</title>
        <authorList>
            <consortium name="The Broad Institute Genomics Platform"/>
            <consortium name="The Broad Institute Genome Sequencing Center for Infectious Disease"/>
            <person name="Wu L."/>
            <person name="Ma J."/>
        </authorList>
    </citation>
    <scope>NUCLEOTIDE SEQUENCE [LARGE SCALE GENOMIC DNA]</scope>
    <source>
        <strain evidence="2">JCM 17666</strain>
    </source>
</reference>